<dbReference type="PANTHER" id="PTHR47447">
    <property type="entry name" value="OS03G0856100 PROTEIN"/>
    <property type="match status" value="1"/>
</dbReference>
<evidence type="ECO:0000256" key="1">
    <source>
        <dbReference type="ARBA" id="ARBA00022737"/>
    </source>
</evidence>
<dbReference type="EMBL" id="CP047650">
    <property type="protein sequence ID" value="QHI99699.1"/>
    <property type="molecule type" value="Genomic_DNA"/>
</dbReference>
<dbReference type="RefSeq" id="WP_160553510.1">
    <property type="nucleotide sequence ID" value="NZ_CP047650.1"/>
</dbReference>
<sequence>MDSAGIHHGPQRRGSPTQPAPPSAQQTTAPETEPPAGVAALSADGHVPAVVPDIVATAAGTPIFQAPAACPPEARSFAHLLPCPVPAGTEPNASIVELFNRGEIGARAVVQQTCACMAKCGTRWQDALACMHALSRCDRRHPHAGVGEIVCPNVVLYTSAIRVCKHAGETARALALFQHLLRHGPGFPAPALPDARAFNVVMAACQEGGWIDMALRLFDELSCIGPLQASPVFPTAVSYAVAAAACAGAQRPDWYVGLLRLGLGLQQDTGRPARPVLRPGLGFDADRNRLDLHQPQVLVDPSQPPGVHPALAYAILHCLRFHPGLVGQQVGIDHGTTYVLGEDTSNALRRTVAEFIRAQGWIPDYPLLPDGRIDRGSLVARLPAADLGMAEVTPDRAGAEAEAEPVQAYAASGPAPDPACMGGPLLQHAASAAWPPPWQQDVDADGAAPLHARSFAHLLARPPRDGDAPNASIIASFNRGEVDAQQVLRVTVCCIKRCGSDWKTALACLHALSACCRQDEHSGEVQAVYPNTIAYTVAIVSCELGRQPAMAMALFEHLRVHGPHFPIPALPDVKCINAAMSACEKSGWTSTVLALLDCLLCTGPRLPCALLATYMSYCIGLRTCASLGRPDWYAPLLWRGMQDHPGRPDGQVFQPSLGFDATGNRLDLRRTAVLTPHHAPATHTRGVDPALALAILHCLRYMPQPLGLPRPIDRNTEIVLGTFCPEGLEQAVKGWIQRQGWTAAYSVNTSGQPNDESRVAPAEQCPSPDRGGAAG</sequence>
<feature type="region of interest" description="Disordered" evidence="2">
    <location>
        <begin position="747"/>
        <end position="775"/>
    </location>
</feature>
<evidence type="ECO:0008006" key="5">
    <source>
        <dbReference type="Google" id="ProtNLM"/>
    </source>
</evidence>
<protein>
    <recommendedName>
        <fullName evidence="5">Pentatricopeptide repeat-containing protein</fullName>
    </recommendedName>
</protein>
<dbReference type="InterPro" id="IPR002885">
    <property type="entry name" value="PPR_rpt"/>
</dbReference>
<name>A0A857J9H1_9BURK</name>
<accession>A0A857J9H1</accession>
<dbReference type="InterPro" id="IPR011990">
    <property type="entry name" value="TPR-like_helical_dom_sf"/>
</dbReference>
<proteinExistence type="predicted"/>
<keyword evidence="1" id="KW-0677">Repeat</keyword>
<organism evidence="3 4">
    <name type="scientific">Xylophilus rhododendri</name>
    <dbReference type="NCBI Taxonomy" id="2697032"/>
    <lineage>
        <taxon>Bacteria</taxon>
        <taxon>Pseudomonadati</taxon>
        <taxon>Pseudomonadota</taxon>
        <taxon>Betaproteobacteria</taxon>
        <taxon>Burkholderiales</taxon>
        <taxon>Xylophilus</taxon>
    </lineage>
</organism>
<dbReference type="Pfam" id="PF01535">
    <property type="entry name" value="PPR"/>
    <property type="match status" value="2"/>
</dbReference>
<keyword evidence="4" id="KW-1185">Reference proteome</keyword>
<gene>
    <name evidence="3" type="ORF">GT347_17980</name>
</gene>
<dbReference type="KEGG" id="xyk:GT347_17980"/>
<evidence type="ECO:0000313" key="3">
    <source>
        <dbReference type="EMBL" id="QHI99699.1"/>
    </source>
</evidence>
<dbReference type="AlphaFoldDB" id="A0A857J9H1"/>
<feature type="region of interest" description="Disordered" evidence="2">
    <location>
        <begin position="1"/>
        <end position="39"/>
    </location>
</feature>
<dbReference type="PANTHER" id="PTHR47447:SF17">
    <property type="entry name" value="OS12G0638900 PROTEIN"/>
    <property type="match status" value="1"/>
</dbReference>
<dbReference type="Gene3D" id="1.25.40.10">
    <property type="entry name" value="Tetratricopeptide repeat domain"/>
    <property type="match status" value="2"/>
</dbReference>
<reference evidence="3 4" key="1">
    <citation type="submission" date="2020-01" db="EMBL/GenBank/DDBJ databases">
        <title>Genome sequencing of strain KACC 21265.</title>
        <authorList>
            <person name="Heo J."/>
            <person name="Kim S.-J."/>
            <person name="Kim J.-S."/>
            <person name="Hong S.-B."/>
            <person name="Kwon S.-W."/>
        </authorList>
    </citation>
    <scope>NUCLEOTIDE SEQUENCE [LARGE SCALE GENOMIC DNA]</scope>
    <source>
        <strain evidence="3 4">KACC 21265</strain>
    </source>
</reference>
<evidence type="ECO:0000313" key="4">
    <source>
        <dbReference type="Proteomes" id="UP000464787"/>
    </source>
</evidence>
<evidence type="ECO:0000256" key="2">
    <source>
        <dbReference type="SAM" id="MobiDB-lite"/>
    </source>
</evidence>
<dbReference type="Proteomes" id="UP000464787">
    <property type="component" value="Chromosome"/>
</dbReference>